<reference evidence="3" key="2">
    <citation type="submission" date="2019-02" db="EMBL/GenBank/DDBJ databases">
        <title>Granulicella sibirica sp. nov., a psychrotolerant acidobacterium isolated from an organic soil layer in forested tundra, West Siberia.</title>
        <authorList>
            <person name="Oshkin I.Y."/>
            <person name="Kulichevskaya I.S."/>
            <person name="Rijpstra W.I.C."/>
            <person name="Sinninghe Damste J.S."/>
            <person name="Rakitin A.L."/>
            <person name="Ravin N.V."/>
            <person name="Dedysh S.N."/>
        </authorList>
    </citation>
    <scope>NUCLEOTIDE SEQUENCE [LARGE SCALE GENOMIC DNA]</scope>
    <source>
        <strain evidence="3">AF10</strain>
    </source>
</reference>
<accession>A0A4Q0T533</accession>
<dbReference type="InterPro" id="IPR051783">
    <property type="entry name" value="NAD(P)-dependent_oxidoreduct"/>
</dbReference>
<dbReference type="CDD" id="cd05262">
    <property type="entry name" value="SDR_a7"/>
    <property type="match status" value="1"/>
</dbReference>
<keyword evidence="3" id="KW-1185">Reference proteome</keyword>
<evidence type="ECO:0000313" key="2">
    <source>
        <dbReference type="EMBL" id="RXH56671.1"/>
    </source>
</evidence>
<dbReference type="Pfam" id="PF13460">
    <property type="entry name" value="NAD_binding_10"/>
    <property type="match status" value="1"/>
</dbReference>
<reference evidence="2 3" key="1">
    <citation type="submission" date="2018-11" db="EMBL/GenBank/DDBJ databases">
        <authorList>
            <person name="Mardanov A.V."/>
            <person name="Ravin N.V."/>
            <person name="Dedysh S.N."/>
        </authorList>
    </citation>
    <scope>NUCLEOTIDE SEQUENCE [LARGE SCALE GENOMIC DNA]</scope>
    <source>
        <strain evidence="2 3">AF10</strain>
    </source>
</reference>
<dbReference type="OrthoDB" id="9807212at2"/>
<dbReference type="SUPFAM" id="SSF51735">
    <property type="entry name" value="NAD(P)-binding Rossmann-fold domains"/>
    <property type="match status" value="1"/>
</dbReference>
<dbReference type="PANTHER" id="PTHR48079">
    <property type="entry name" value="PROTEIN YEEZ"/>
    <property type="match status" value="1"/>
</dbReference>
<dbReference type="GO" id="GO:0005737">
    <property type="term" value="C:cytoplasm"/>
    <property type="evidence" value="ECO:0007669"/>
    <property type="project" value="TreeGrafter"/>
</dbReference>
<feature type="domain" description="NAD(P)-binding" evidence="1">
    <location>
        <begin position="7"/>
        <end position="168"/>
    </location>
</feature>
<evidence type="ECO:0000313" key="3">
    <source>
        <dbReference type="Proteomes" id="UP000289437"/>
    </source>
</evidence>
<dbReference type="Gene3D" id="3.40.50.720">
    <property type="entry name" value="NAD(P)-binding Rossmann-like Domain"/>
    <property type="match status" value="1"/>
</dbReference>
<dbReference type="Proteomes" id="UP000289437">
    <property type="component" value="Unassembled WGS sequence"/>
</dbReference>
<name>A0A4Q0T533_9BACT</name>
<dbReference type="AlphaFoldDB" id="A0A4Q0T533"/>
<organism evidence="2 3">
    <name type="scientific">Granulicella sibirica</name>
    <dbReference type="NCBI Taxonomy" id="2479048"/>
    <lineage>
        <taxon>Bacteria</taxon>
        <taxon>Pseudomonadati</taxon>
        <taxon>Acidobacteriota</taxon>
        <taxon>Terriglobia</taxon>
        <taxon>Terriglobales</taxon>
        <taxon>Acidobacteriaceae</taxon>
        <taxon>Granulicella</taxon>
    </lineage>
</organism>
<evidence type="ECO:0000259" key="1">
    <source>
        <dbReference type="Pfam" id="PF13460"/>
    </source>
</evidence>
<dbReference type="GO" id="GO:0004029">
    <property type="term" value="F:aldehyde dehydrogenase (NAD+) activity"/>
    <property type="evidence" value="ECO:0007669"/>
    <property type="project" value="TreeGrafter"/>
</dbReference>
<dbReference type="PANTHER" id="PTHR48079:SF6">
    <property type="entry name" value="NAD(P)-BINDING DOMAIN-CONTAINING PROTEIN-RELATED"/>
    <property type="match status" value="1"/>
</dbReference>
<dbReference type="EMBL" id="RDSM01000002">
    <property type="protein sequence ID" value="RXH56671.1"/>
    <property type="molecule type" value="Genomic_DNA"/>
</dbReference>
<dbReference type="InterPro" id="IPR036291">
    <property type="entry name" value="NAD(P)-bd_dom_sf"/>
</dbReference>
<comment type="caution">
    <text evidence="2">The sequence shown here is derived from an EMBL/GenBank/DDBJ whole genome shotgun (WGS) entry which is preliminary data.</text>
</comment>
<sequence length="297" mass="31217">MRVFLTGGTGLIGSAIIPELINSGHQVLGLARSETSARALLSAGAEVLMGTLEDVQALSEGASKADGVIHCAFDLDFANFEESSETERLAIAALGVSLAGSDRPLIVSSGLGLASLIRPITEDVDAPAVSTSPRGPEQAVRSLRQQGINATIVRLPQVHNTVKQGLITTLIGVARKTGASAYVNEGSNRWPAAHVTDVARLYRLALEKGEASTYHAVSEEGIHLKDIAAAIGRGLRVPITSISSEEAQARFGRIGGYVGMDLSASSAWTRERLGWTSAGPGLLEDLDRMRYFDNSGS</sequence>
<protein>
    <submittedName>
        <fullName evidence="2">Epimerase</fullName>
    </submittedName>
</protein>
<dbReference type="InterPro" id="IPR016040">
    <property type="entry name" value="NAD(P)-bd_dom"/>
</dbReference>
<proteinExistence type="predicted"/>
<dbReference type="RefSeq" id="WP_128914094.1">
    <property type="nucleotide sequence ID" value="NZ_RDSM01000002.1"/>
</dbReference>
<gene>
    <name evidence="2" type="ORF">GRAN_3528</name>
</gene>